<protein>
    <submittedName>
        <fullName evidence="1">Phytanoyl-CoA dioxygenase family protein</fullName>
    </submittedName>
</protein>
<dbReference type="GO" id="GO:0051213">
    <property type="term" value="F:dioxygenase activity"/>
    <property type="evidence" value="ECO:0007669"/>
    <property type="project" value="UniProtKB-KW"/>
</dbReference>
<reference evidence="1 2" key="1">
    <citation type="submission" date="2021-08" db="EMBL/GenBank/DDBJ databases">
        <title>WGS of actinomycetes from Thailand.</title>
        <authorList>
            <person name="Thawai C."/>
        </authorList>
    </citation>
    <scope>NUCLEOTIDE SEQUENCE [LARGE SCALE GENOMIC DNA]</scope>
    <source>
        <strain evidence="1 2">PLK6-54</strain>
    </source>
</reference>
<keyword evidence="1" id="KW-0223">Dioxygenase</keyword>
<sequence length="257" mass="27771">MDLTPGSRLRTLFETTLRREGLSTDGRLTVPAGLTSLPPSRVADLADVAPLLWSAVCALLGGPGRIKRPVRLSNALICNFRTTRLSDSWHVDGDFFVHHPDSPEQALLLFVLWSDVGEGEGATLAAPSATADILRHLARHPAGLTSARIPTRDYVGSPAEHLSLTGKTGDAWILHPLTAHQSAPNPRGGPRFISNPVVALNEPMNLTDDAEGKSPLETFTRRLLGSPWTPDENAVRETFVPGRIARWNGEGTYTDPS</sequence>
<keyword evidence="2" id="KW-1185">Reference proteome</keyword>
<dbReference type="Gene3D" id="2.60.120.620">
    <property type="entry name" value="q2cbj1_9rhob like domain"/>
    <property type="match status" value="1"/>
</dbReference>
<dbReference type="RefSeq" id="WP_222968169.1">
    <property type="nucleotide sequence ID" value="NZ_JAINZZ010000061.1"/>
</dbReference>
<comment type="caution">
    <text evidence="1">The sequence shown here is derived from an EMBL/GenBank/DDBJ whole genome shotgun (WGS) entry which is preliminary data.</text>
</comment>
<evidence type="ECO:0000313" key="1">
    <source>
        <dbReference type="EMBL" id="MBY8882030.1"/>
    </source>
</evidence>
<dbReference type="EMBL" id="JAINZZ010000061">
    <property type="protein sequence ID" value="MBY8882030.1"/>
    <property type="molecule type" value="Genomic_DNA"/>
</dbReference>
<evidence type="ECO:0000313" key="2">
    <source>
        <dbReference type="Proteomes" id="UP000778578"/>
    </source>
</evidence>
<proteinExistence type="predicted"/>
<name>A0ABS7QHZ0_9ACTN</name>
<accession>A0ABS7QHZ0</accession>
<organism evidence="1 2">
    <name type="scientific">Actinacidiphila acidipaludis</name>
    <dbReference type="NCBI Taxonomy" id="2873382"/>
    <lineage>
        <taxon>Bacteria</taxon>
        <taxon>Bacillati</taxon>
        <taxon>Actinomycetota</taxon>
        <taxon>Actinomycetes</taxon>
        <taxon>Kitasatosporales</taxon>
        <taxon>Streptomycetaceae</taxon>
        <taxon>Actinacidiphila</taxon>
    </lineage>
</organism>
<dbReference type="Proteomes" id="UP000778578">
    <property type="component" value="Unassembled WGS sequence"/>
</dbReference>
<gene>
    <name evidence="1" type="ORF">K7862_31000</name>
</gene>
<dbReference type="SUPFAM" id="SSF51197">
    <property type="entry name" value="Clavaminate synthase-like"/>
    <property type="match status" value="1"/>
</dbReference>
<keyword evidence="1" id="KW-0560">Oxidoreductase</keyword>